<keyword evidence="5" id="KW-1185">Reference proteome</keyword>
<keyword evidence="1" id="KW-0238">DNA-binding</keyword>
<name>A0ABV7YF92_9ACTN</name>
<dbReference type="Gene3D" id="3.30.60.230">
    <property type="entry name" value="Lsr2, dimerization domain"/>
    <property type="match status" value="1"/>
</dbReference>
<evidence type="ECO:0000259" key="3">
    <source>
        <dbReference type="Pfam" id="PF23359"/>
    </source>
</evidence>
<dbReference type="InterPro" id="IPR036625">
    <property type="entry name" value="E3-bd_dom_sf"/>
</dbReference>
<protein>
    <submittedName>
        <fullName evidence="4">Lsr2 family protein</fullName>
    </submittedName>
</protein>
<dbReference type="Proteomes" id="UP001595699">
    <property type="component" value="Unassembled WGS sequence"/>
</dbReference>
<organism evidence="4 5">
    <name type="scientific">Tenggerimyces flavus</name>
    <dbReference type="NCBI Taxonomy" id="1708749"/>
    <lineage>
        <taxon>Bacteria</taxon>
        <taxon>Bacillati</taxon>
        <taxon>Actinomycetota</taxon>
        <taxon>Actinomycetes</taxon>
        <taxon>Propionibacteriales</taxon>
        <taxon>Nocardioidaceae</taxon>
        <taxon>Tenggerimyces</taxon>
    </lineage>
</organism>
<dbReference type="InterPro" id="IPR042261">
    <property type="entry name" value="Lsr2-like_dimerization"/>
</dbReference>
<evidence type="ECO:0000313" key="4">
    <source>
        <dbReference type="EMBL" id="MFC3763742.1"/>
    </source>
</evidence>
<dbReference type="Pfam" id="PF11774">
    <property type="entry name" value="Lsr2"/>
    <property type="match status" value="1"/>
</dbReference>
<sequence length="113" mass="12312">MAQRTLVQLIDDIDGTTVANGKGETIEFGIDGVLYEIDLADKNAKRFRDALAPFVGSARKVSARGARRVSGGRSARADKAQTQAIREWAKENGYEISDRGRIPATIIEAYNAE</sequence>
<dbReference type="Pfam" id="PF23359">
    <property type="entry name" value="Lsr2_DNA-bd"/>
    <property type="match status" value="1"/>
</dbReference>
<evidence type="ECO:0000256" key="1">
    <source>
        <dbReference type="ARBA" id="ARBA00023125"/>
    </source>
</evidence>
<reference evidence="5" key="1">
    <citation type="journal article" date="2019" name="Int. J. Syst. Evol. Microbiol.">
        <title>The Global Catalogue of Microorganisms (GCM) 10K type strain sequencing project: providing services to taxonomists for standard genome sequencing and annotation.</title>
        <authorList>
            <consortium name="The Broad Institute Genomics Platform"/>
            <consortium name="The Broad Institute Genome Sequencing Center for Infectious Disease"/>
            <person name="Wu L."/>
            <person name="Ma J."/>
        </authorList>
    </citation>
    <scope>NUCLEOTIDE SEQUENCE [LARGE SCALE GENOMIC DNA]</scope>
    <source>
        <strain evidence="5">CGMCC 4.7241</strain>
    </source>
</reference>
<dbReference type="InterPro" id="IPR055370">
    <property type="entry name" value="Lsr2_DNA-bd"/>
</dbReference>
<feature type="domain" description="Lsr2 DNA-binding" evidence="3">
    <location>
        <begin position="77"/>
        <end position="112"/>
    </location>
</feature>
<dbReference type="RefSeq" id="WP_205118612.1">
    <property type="nucleotide sequence ID" value="NZ_JAFBCM010000001.1"/>
</dbReference>
<gene>
    <name evidence="4" type="ORF">ACFOUW_23085</name>
</gene>
<comment type="caution">
    <text evidence="4">The sequence shown here is derived from an EMBL/GenBank/DDBJ whole genome shotgun (WGS) entry which is preliminary data.</text>
</comment>
<evidence type="ECO:0000313" key="5">
    <source>
        <dbReference type="Proteomes" id="UP001595699"/>
    </source>
</evidence>
<evidence type="ECO:0000259" key="2">
    <source>
        <dbReference type="Pfam" id="PF11774"/>
    </source>
</evidence>
<dbReference type="Gene3D" id="4.10.320.10">
    <property type="entry name" value="E3-binding domain"/>
    <property type="match status" value="1"/>
</dbReference>
<dbReference type="InterPro" id="IPR024412">
    <property type="entry name" value="Lsr2_dim_dom"/>
</dbReference>
<feature type="domain" description="Lsr2 dimerization" evidence="2">
    <location>
        <begin position="1"/>
        <end position="61"/>
    </location>
</feature>
<accession>A0ABV7YF92</accession>
<dbReference type="EMBL" id="JBHRZH010000020">
    <property type="protein sequence ID" value="MFC3763742.1"/>
    <property type="molecule type" value="Genomic_DNA"/>
</dbReference>
<proteinExistence type="predicted"/>